<proteinExistence type="predicted"/>
<name>A0ABX1DGD4_9FLAO</name>
<feature type="non-terminal residue" evidence="1">
    <location>
        <position position="1"/>
    </location>
</feature>
<comment type="caution">
    <text evidence="1">The sequence shown here is derived from an EMBL/GenBank/DDBJ whole genome shotgun (WGS) entry which is preliminary data.</text>
</comment>
<reference evidence="1 2" key="1">
    <citation type="submission" date="2020-03" db="EMBL/GenBank/DDBJ databases">
        <title>Tamlana sp. nov, isolated from XXX.</title>
        <authorList>
            <person name="Cao W.R."/>
        </authorList>
    </citation>
    <scope>NUCLEOTIDE SEQUENCE [LARGE SCALE GENOMIC DNA]</scope>
    <source>
        <strain evidence="1 2">HST1-43</strain>
    </source>
</reference>
<dbReference type="EMBL" id="JAAVJS010000274">
    <property type="protein sequence ID" value="NJX17112.1"/>
    <property type="molecule type" value="Genomic_DNA"/>
</dbReference>
<accession>A0ABX1DGD4</accession>
<dbReference type="Proteomes" id="UP000760545">
    <property type="component" value="Unassembled WGS sequence"/>
</dbReference>
<protein>
    <submittedName>
        <fullName evidence="1">Uncharacterized protein</fullName>
    </submittedName>
</protein>
<keyword evidence="2" id="KW-1185">Reference proteome</keyword>
<dbReference type="RefSeq" id="WP_167920135.1">
    <property type="nucleotide sequence ID" value="NZ_JAAVJS010000274.1"/>
</dbReference>
<evidence type="ECO:0000313" key="1">
    <source>
        <dbReference type="EMBL" id="NJX17112.1"/>
    </source>
</evidence>
<gene>
    <name evidence="1" type="ORF">HC176_16695</name>
</gene>
<sequence>GNNSLLIDRASNSHLFKQGFFDENVLALKIDGKEEYAFLVNENKFDGELNTAESIFKFIEEKYLQQLNQTSARNATSFDPSQLKSPCTKVLKNLNDGRVMTIYSTSTRTGEYNIGDKASIDGSVPEDGNYHFGWTGCVTIEKGVV</sequence>
<feature type="non-terminal residue" evidence="1">
    <location>
        <position position="145"/>
    </location>
</feature>
<evidence type="ECO:0000313" key="2">
    <source>
        <dbReference type="Proteomes" id="UP000760545"/>
    </source>
</evidence>
<organism evidence="1 2">
    <name type="scientific">Tamlana crocina</name>
    <dbReference type="NCBI Taxonomy" id="393006"/>
    <lineage>
        <taxon>Bacteria</taxon>
        <taxon>Pseudomonadati</taxon>
        <taxon>Bacteroidota</taxon>
        <taxon>Flavobacteriia</taxon>
        <taxon>Flavobacteriales</taxon>
        <taxon>Flavobacteriaceae</taxon>
        <taxon>Tamlana</taxon>
    </lineage>
</organism>